<reference evidence="3 4" key="1">
    <citation type="submission" date="2019-03" db="EMBL/GenBank/DDBJ databases">
        <title>Genomic Encyclopedia of Type Strains, Phase III (KMG-III): the genomes of soil and plant-associated and newly described type strains.</title>
        <authorList>
            <person name="Whitman W."/>
        </authorList>
    </citation>
    <scope>NUCLEOTIDE SEQUENCE [LARGE SCALE GENOMIC DNA]</scope>
    <source>
        <strain evidence="3 4">VKM Ac-2575</strain>
    </source>
</reference>
<gene>
    <name evidence="3" type="ORF">EV138_3934</name>
</gene>
<protein>
    <submittedName>
        <fullName evidence="3">Uncharacterized protein</fullName>
    </submittedName>
</protein>
<keyword evidence="4" id="KW-1185">Reference proteome</keyword>
<keyword evidence="2" id="KW-0472">Membrane</keyword>
<dbReference type="Proteomes" id="UP000295151">
    <property type="component" value="Unassembled WGS sequence"/>
</dbReference>
<organism evidence="3 4">
    <name type="scientific">Kribbella voronezhensis</name>
    <dbReference type="NCBI Taxonomy" id="2512212"/>
    <lineage>
        <taxon>Bacteria</taxon>
        <taxon>Bacillati</taxon>
        <taxon>Actinomycetota</taxon>
        <taxon>Actinomycetes</taxon>
        <taxon>Propionibacteriales</taxon>
        <taxon>Kribbellaceae</taxon>
        <taxon>Kribbella</taxon>
    </lineage>
</organism>
<proteinExistence type="predicted"/>
<keyword evidence="2" id="KW-0812">Transmembrane</keyword>
<comment type="caution">
    <text evidence="3">The sequence shown here is derived from an EMBL/GenBank/DDBJ whole genome shotgun (WGS) entry which is preliminary data.</text>
</comment>
<evidence type="ECO:0000256" key="2">
    <source>
        <dbReference type="SAM" id="Phobius"/>
    </source>
</evidence>
<evidence type="ECO:0000313" key="3">
    <source>
        <dbReference type="EMBL" id="TDU90348.1"/>
    </source>
</evidence>
<name>A0A4R7TFW1_9ACTN</name>
<feature type="transmembrane region" description="Helical" evidence="2">
    <location>
        <begin position="53"/>
        <end position="72"/>
    </location>
</feature>
<dbReference type="EMBL" id="SOCE01000001">
    <property type="protein sequence ID" value="TDU90348.1"/>
    <property type="molecule type" value="Genomic_DNA"/>
</dbReference>
<sequence length="282" mass="29970">MKTHDLDAVVRGLDPSPSTQLSDSAWADLSAGITATVEDTADPVRRTPARPRLLLAAAGLLLIGGVVAASVANRPGQDLPQALSVTDRGTSLTVRVVDQDADPKAYNQQFEKLGLDIKVRMVGVSPSNVGNYATFLYNTGSDGSQLHLLEPGENCPATLNASDPGCQYGVEVSKSFKGHAEIEFGRAAKPGEIYRASPNEANAPGEELAGVSYRNQRVADVQKLLATHGLSVESYFNSKTEMVNGVNTAKEVDPVPADWYVHSVQPHSPGKVMLWIGPAPEK</sequence>
<evidence type="ECO:0000256" key="1">
    <source>
        <dbReference type="SAM" id="MobiDB-lite"/>
    </source>
</evidence>
<keyword evidence="2" id="KW-1133">Transmembrane helix</keyword>
<feature type="region of interest" description="Disordered" evidence="1">
    <location>
        <begin position="1"/>
        <end position="21"/>
    </location>
</feature>
<dbReference type="AlphaFoldDB" id="A0A4R7TFW1"/>
<dbReference type="OrthoDB" id="3826074at2"/>
<dbReference type="RefSeq" id="WP_133980271.1">
    <property type="nucleotide sequence ID" value="NZ_SOCE01000001.1"/>
</dbReference>
<evidence type="ECO:0000313" key="4">
    <source>
        <dbReference type="Proteomes" id="UP000295151"/>
    </source>
</evidence>
<accession>A0A4R7TFW1</accession>